<feature type="transmembrane region" description="Helical" evidence="6">
    <location>
        <begin position="125"/>
        <end position="149"/>
    </location>
</feature>
<dbReference type="SUPFAM" id="SSF48652">
    <property type="entry name" value="Tetraspanin"/>
    <property type="match status" value="1"/>
</dbReference>
<proteinExistence type="inferred from homology"/>
<dbReference type="InterPro" id="IPR018499">
    <property type="entry name" value="Tetraspanin/Peripherin"/>
</dbReference>
<reference evidence="7" key="1">
    <citation type="submission" date="2022-08" db="UniProtKB">
        <authorList>
            <consortium name="EnsemblMetazoa"/>
        </authorList>
    </citation>
    <scope>IDENTIFICATION</scope>
    <source>
        <strain evidence="7">05x7-T-G4-1.051#20</strain>
    </source>
</reference>
<feature type="transmembrane region" description="Helical" evidence="6">
    <location>
        <begin position="287"/>
        <end position="312"/>
    </location>
</feature>
<dbReference type="EnsemblMetazoa" id="G6559.4">
    <property type="protein sequence ID" value="G6559.4:cds"/>
    <property type="gene ID" value="G6559"/>
</dbReference>
<evidence type="ECO:0008006" key="9">
    <source>
        <dbReference type="Google" id="ProtNLM"/>
    </source>
</evidence>
<dbReference type="PROSITE" id="PS00421">
    <property type="entry name" value="TM4_1"/>
    <property type="match status" value="1"/>
</dbReference>
<dbReference type="InterPro" id="IPR018503">
    <property type="entry name" value="Tetraspanin_CS"/>
</dbReference>
<protein>
    <recommendedName>
        <fullName evidence="9">Tetraspanin</fullName>
    </recommendedName>
</protein>
<evidence type="ECO:0000313" key="7">
    <source>
        <dbReference type="EnsemblMetazoa" id="G6559.4:cds"/>
    </source>
</evidence>
<dbReference type="CDD" id="cd03156">
    <property type="entry name" value="uroplakin_I_like_LEL"/>
    <property type="match status" value="1"/>
</dbReference>
<name>A0A8W8NSM9_MAGGI</name>
<dbReference type="Proteomes" id="UP000005408">
    <property type="component" value="Unassembled WGS sequence"/>
</dbReference>
<dbReference type="PANTHER" id="PTHR19282">
    <property type="entry name" value="TETRASPANIN"/>
    <property type="match status" value="1"/>
</dbReference>
<evidence type="ECO:0000313" key="8">
    <source>
        <dbReference type="Proteomes" id="UP000005408"/>
    </source>
</evidence>
<keyword evidence="8" id="KW-1185">Reference proteome</keyword>
<feature type="transmembrane region" description="Helical" evidence="6">
    <location>
        <begin position="44"/>
        <end position="69"/>
    </location>
</feature>
<dbReference type="Gene3D" id="1.10.1450.10">
    <property type="entry name" value="Tetraspanin"/>
    <property type="match status" value="1"/>
</dbReference>
<dbReference type="GO" id="GO:0005886">
    <property type="term" value="C:plasma membrane"/>
    <property type="evidence" value="ECO:0007669"/>
    <property type="project" value="TreeGrafter"/>
</dbReference>
<evidence type="ECO:0000256" key="1">
    <source>
        <dbReference type="ARBA" id="ARBA00004141"/>
    </source>
</evidence>
<dbReference type="Pfam" id="PF00335">
    <property type="entry name" value="Tetraspanin"/>
    <property type="match status" value="1"/>
</dbReference>
<dbReference type="PRINTS" id="PR00259">
    <property type="entry name" value="TMFOUR"/>
</dbReference>
<feature type="transmembrane region" description="Helical" evidence="6">
    <location>
        <begin position="89"/>
        <end position="113"/>
    </location>
</feature>
<evidence type="ECO:0000256" key="5">
    <source>
        <dbReference type="ARBA" id="ARBA00023136"/>
    </source>
</evidence>
<comment type="similarity">
    <text evidence="2">Belongs to the tetraspanin (TM4SF) family.</text>
</comment>
<evidence type="ECO:0000256" key="4">
    <source>
        <dbReference type="ARBA" id="ARBA00022989"/>
    </source>
</evidence>
<dbReference type="InterPro" id="IPR008952">
    <property type="entry name" value="Tetraspanin_EC2_sf"/>
</dbReference>
<dbReference type="AlphaFoldDB" id="A0A8W8NSM9"/>
<evidence type="ECO:0000256" key="2">
    <source>
        <dbReference type="ARBA" id="ARBA00006840"/>
    </source>
</evidence>
<evidence type="ECO:0000256" key="3">
    <source>
        <dbReference type="ARBA" id="ARBA00022692"/>
    </source>
</evidence>
<dbReference type="PANTHER" id="PTHR19282:SF552">
    <property type="entry name" value="TETRASPANIN"/>
    <property type="match status" value="1"/>
</dbReference>
<keyword evidence="4 6" id="KW-1133">Transmembrane helix</keyword>
<accession>A0A8W8NSM9</accession>
<comment type="subcellular location">
    <subcellularLocation>
        <location evidence="1">Membrane</location>
        <topology evidence="1">Multi-pass membrane protein</topology>
    </subcellularLocation>
</comment>
<keyword evidence="5 6" id="KW-0472">Membrane</keyword>
<organism evidence="7 8">
    <name type="scientific">Magallana gigas</name>
    <name type="common">Pacific oyster</name>
    <name type="synonym">Crassostrea gigas</name>
    <dbReference type="NCBI Taxonomy" id="29159"/>
    <lineage>
        <taxon>Eukaryota</taxon>
        <taxon>Metazoa</taxon>
        <taxon>Spiralia</taxon>
        <taxon>Lophotrochozoa</taxon>
        <taxon>Mollusca</taxon>
        <taxon>Bivalvia</taxon>
        <taxon>Autobranchia</taxon>
        <taxon>Pteriomorphia</taxon>
        <taxon>Ostreida</taxon>
        <taxon>Ostreoidea</taxon>
        <taxon>Ostreidae</taxon>
        <taxon>Magallana</taxon>
    </lineage>
</organism>
<sequence length="324" mass="35375">MNRDYQNSPRNVVMNFVLSLYVAGTCKVNTGTMSLACGSKCLKYILFITNFVFFLIGLGTVGLGVWALLDDDRILILTEVGDSGSFDVVSLIRTGALVLIASGGVAVLIGFLGCCGAVKENNCLLFAYCVVMVVILFVQIAAVVIAAIFQSKVVNWTFLELGELRATKVTEDLKAFLKSRLSAQYDGDVKTGDPFSLGLDVAQLQFECCGIDNYMDFLSATRWQDKKNTSDIIPLTCCKFTNKESFYKDVNSLNMDDTSCQTSPSDENSNFRKGCWNAILEYANDKAIYVIAIGVAIGVVEVLCVVVAVCLIQAVRKSDEEESQ</sequence>
<evidence type="ECO:0000256" key="6">
    <source>
        <dbReference type="SAM" id="Phobius"/>
    </source>
</evidence>
<keyword evidence="3 6" id="KW-0812">Transmembrane</keyword>